<accession>A0A1I1FPU8</accession>
<proteinExistence type="predicted"/>
<dbReference type="EMBL" id="FOLO01000003">
    <property type="protein sequence ID" value="SFC01579.1"/>
    <property type="molecule type" value="Genomic_DNA"/>
</dbReference>
<keyword evidence="1" id="KW-0472">Membrane</keyword>
<keyword evidence="3" id="KW-1185">Reference proteome</keyword>
<evidence type="ECO:0000256" key="1">
    <source>
        <dbReference type="SAM" id="Phobius"/>
    </source>
</evidence>
<name>A0A1I1FPU8_9GAMM</name>
<dbReference type="RefSeq" id="WP_091980024.1">
    <property type="nucleotide sequence ID" value="NZ_FOLO01000003.1"/>
</dbReference>
<evidence type="ECO:0000313" key="2">
    <source>
        <dbReference type="EMBL" id="SFC01579.1"/>
    </source>
</evidence>
<dbReference type="AlphaFoldDB" id="A0A1I1FPU8"/>
<keyword evidence="1" id="KW-0812">Transmembrane</keyword>
<evidence type="ECO:0000313" key="3">
    <source>
        <dbReference type="Proteomes" id="UP000198862"/>
    </source>
</evidence>
<dbReference type="Proteomes" id="UP000198862">
    <property type="component" value="Unassembled WGS sequence"/>
</dbReference>
<reference evidence="2 3" key="1">
    <citation type="submission" date="2016-10" db="EMBL/GenBank/DDBJ databases">
        <authorList>
            <person name="de Groot N.N."/>
        </authorList>
    </citation>
    <scope>NUCLEOTIDE SEQUENCE [LARGE SCALE GENOMIC DNA]</scope>
    <source>
        <strain evidence="2 3">DSM 6059</strain>
    </source>
</reference>
<dbReference type="OrthoDB" id="7871431at2"/>
<organism evidence="2 3">
    <name type="scientific">Pseudoalteromonas denitrificans DSM 6059</name>
    <dbReference type="NCBI Taxonomy" id="1123010"/>
    <lineage>
        <taxon>Bacteria</taxon>
        <taxon>Pseudomonadati</taxon>
        <taxon>Pseudomonadota</taxon>
        <taxon>Gammaproteobacteria</taxon>
        <taxon>Alteromonadales</taxon>
        <taxon>Pseudoalteromonadaceae</taxon>
        <taxon>Pseudoalteromonas</taxon>
    </lineage>
</organism>
<evidence type="ECO:0008006" key="4">
    <source>
        <dbReference type="Google" id="ProtNLM"/>
    </source>
</evidence>
<feature type="transmembrane region" description="Helical" evidence="1">
    <location>
        <begin position="58"/>
        <end position="77"/>
    </location>
</feature>
<gene>
    <name evidence="2" type="ORF">SAMN02745724_00726</name>
</gene>
<protein>
    <recommendedName>
        <fullName evidence="4">DnrP protein</fullName>
    </recommendedName>
</protein>
<keyword evidence="1" id="KW-1133">Transmembrane helix</keyword>
<sequence length="79" mass="9170">MIETIHCLYCDTENTLAQGQTDLNSISPNQTTTQSKCLNCGMPLPKCHPHSGTYRRRIFRYAFWPIALFCILMMIYLPR</sequence>